<proteinExistence type="predicted"/>
<name>A0AAE0XWM4_9GAST</name>
<dbReference type="EMBL" id="JAWDGP010007404">
    <property type="protein sequence ID" value="KAK3720741.1"/>
    <property type="molecule type" value="Genomic_DNA"/>
</dbReference>
<evidence type="ECO:0000313" key="1">
    <source>
        <dbReference type="EMBL" id="KAK3720741.1"/>
    </source>
</evidence>
<keyword evidence="2" id="KW-1185">Reference proteome</keyword>
<evidence type="ECO:0000313" key="2">
    <source>
        <dbReference type="Proteomes" id="UP001283361"/>
    </source>
</evidence>
<dbReference type="AlphaFoldDB" id="A0AAE0XWM4"/>
<reference evidence="1" key="1">
    <citation type="journal article" date="2023" name="G3 (Bethesda)">
        <title>A reference genome for the long-term kleptoplast-retaining sea slug Elysia crispata morphotype clarki.</title>
        <authorList>
            <person name="Eastman K.E."/>
            <person name="Pendleton A.L."/>
            <person name="Shaikh M.A."/>
            <person name="Suttiyut T."/>
            <person name="Ogas R."/>
            <person name="Tomko P."/>
            <person name="Gavelis G."/>
            <person name="Widhalm J.R."/>
            <person name="Wisecaver J.H."/>
        </authorList>
    </citation>
    <scope>NUCLEOTIDE SEQUENCE</scope>
    <source>
        <strain evidence="1">ECLA1</strain>
    </source>
</reference>
<gene>
    <name evidence="1" type="ORF">RRG08_057211</name>
</gene>
<dbReference type="Proteomes" id="UP001283361">
    <property type="component" value="Unassembled WGS sequence"/>
</dbReference>
<comment type="caution">
    <text evidence="1">The sequence shown here is derived from an EMBL/GenBank/DDBJ whole genome shotgun (WGS) entry which is preliminary data.</text>
</comment>
<organism evidence="1 2">
    <name type="scientific">Elysia crispata</name>
    <name type="common">lettuce slug</name>
    <dbReference type="NCBI Taxonomy" id="231223"/>
    <lineage>
        <taxon>Eukaryota</taxon>
        <taxon>Metazoa</taxon>
        <taxon>Spiralia</taxon>
        <taxon>Lophotrochozoa</taxon>
        <taxon>Mollusca</taxon>
        <taxon>Gastropoda</taxon>
        <taxon>Heterobranchia</taxon>
        <taxon>Euthyneura</taxon>
        <taxon>Panpulmonata</taxon>
        <taxon>Sacoglossa</taxon>
        <taxon>Placobranchoidea</taxon>
        <taxon>Plakobranchidae</taxon>
        <taxon>Elysia</taxon>
    </lineage>
</organism>
<sequence length="166" mass="18412">MKRVDSLVAQRAYKGWMLSGKYDAHSKSKGGSQFLCVGNVSEKLIRSLWELDVFGISSVRESKDGIENSGKIIEVNGDSSLPGPVYYLPHRPVVREDSKTTKVRPVLDASAKSHDGVSSNDCLEAEPNLFPNLLDVLNRGRSWKMAVLAESKKSFFIDKASERKPK</sequence>
<accession>A0AAE0XWM4</accession>
<protein>
    <submittedName>
        <fullName evidence="1">Uncharacterized protein</fullName>
    </submittedName>
</protein>